<keyword evidence="2" id="KW-0805">Transcription regulation</keyword>
<feature type="domain" description="RNA polymerase sigma-70 region 2" evidence="6">
    <location>
        <begin position="62"/>
        <end position="129"/>
    </location>
</feature>
<gene>
    <name evidence="8" type="ordered locus">Slin_4001</name>
</gene>
<dbReference type="GO" id="GO:0003677">
    <property type="term" value="F:DNA binding"/>
    <property type="evidence" value="ECO:0007669"/>
    <property type="project" value="UniProtKB-KW"/>
</dbReference>
<dbReference type="Gene3D" id="1.10.1740.10">
    <property type="match status" value="1"/>
</dbReference>
<evidence type="ECO:0000256" key="5">
    <source>
        <dbReference type="ARBA" id="ARBA00023163"/>
    </source>
</evidence>
<accession>D2QIR5</accession>
<dbReference type="SUPFAM" id="SSF88659">
    <property type="entry name" value="Sigma3 and sigma4 domains of RNA polymerase sigma factors"/>
    <property type="match status" value="1"/>
</dbReference>
<dbReference type="InterPro" id="IPR007630">
    <property type="entry name" value="RNA_pol_sigma70_r4"/>
</dbReference>
<dbReference type="Proteomes" id="UP000002028">
    <property type="component" value="Chromosome"/>
</dbReference>
<dbReference type="GO" id="GO:0016987">
    <property type="term" value="F:sigma factor activity"/>
    <property type="evidence" value="ECO:0007669"/>
    <property type="project" value="UniProtKB-KW"/>
</dbReference>
<dbReference type="NCBIfam" id="TIGR02937">
    <property type="entry name" value="sigma70-ECF"/>
    <property type="match status" value="1"/>
</dbReference>
<protein>
    <submittedName>
        <fullName evidence="8">RNA polymerase, sigma-24 subunit, ECF subfamily</fullName>
    </submittedName>
</protein>
<organism evidence="8 9">
    <name type="scientific">Spirosoma linguale (strain ATCC 33905 / DSM 74 / LMG 10896 / Claus 1)</name>
    <dbReference type="NCBI Taxonomy" id="504472"/>
    <lineage>
        <taxon>Bacteria</taxon>
        <taxon>Pseudomonadati</taxon>
        <taxon>Bacteroidota</taxon>
        <taxon>Cytophagia</taxon>
        <taxon>Cytophagales</taxon>
        <taxon>Cytophagaceae</taxon>
        <taxon>Spirosoma</taxon>
    </lineage>
</organism>
<evidence type="ECO:0000256" key="3">
    <source>
        <dbReference type="ARBA" id="ARBA00023082"/>
    </source>
</evidence>
<keyword evidence="4" id="KW-0238">DNA-binding</keyword>
<evidence type="ECO:0000259" key="6">
    <source>
        <dbReference type="Pfam" id="PF04542"/>
    </source>
</evidence>
<dbReference type="Pfam" id="PF04542">
    <property type="entry name" value="Sigma70_r2"/>
    <property type="match status" value="1"/>
</dbReference>
<dbReference type="InterPro" id="IPR039425">
    <property type="entry name" value="RNA_pol_sigma-70-like"/>
</dbReference>
<dbReference type="PANTHER" id="PTHR43133:SF62">
    <property type="entry name" value="RNA POLYMERASE SIGMA FACTOR SIGZ"/>
    <property type="match status" value="1"/>
</dbReference>
<dbReference type="InterPro" id="IPR036388">
    <property type="entry name" value="WH-like_DNA-bd_sf"/>
</dbReference>
<reference evidence="8 9" key="1">
    <citation type="journal article" date="2010" name="Stand. Genomic Sci.">
        <title>Complete genome sequence of Spirosoma linguale type strain (1).</title>
        <authorList>
            <person name="Lail K."/>
            <person name="Sikorski J."/>
            <person name="Saunders E."/>
            <person name="Lapidus A."/>
            <person name="Glavina Del Rio T."/>
            <person name="Copeland A."/>
            <person name="Tice H."/>
            <person name="Cheng J.-F."/>
            <person name="Lucas S."/>
            <person name="Nolan M."/>
            <person name="Bruce D."/>
            <person name="Goodwin L."/>
            <person name="Pitluck S."/>
            <person name="Ivanova N."/>
            <person name="Mavromatis K."/>
            <person name="Ovchinnikova G."/>
            <person name="Pati A."/>
            <person name="Chen A."/>
            <person name="Palaniappan K."/>
            <person name="Land M."/>
            <person name="Hauser L."/>
            <person name="Chang Y.-J."/>
            <person name="Jeffries C.D."/>
            <person name="Chain P."/>
            <person name="Brettin T."/>
            <person name="Detter J.C."/>
            <person name="Schuetze A."/>
            <person name="Rohde M."/>
            <person name="Tindall B.J."/>
            <person name="Goeker M."/>
            <person name="Bristow J."/>
            <person name="Eisen J.A."/>
            <person name="Markowitz V."/>
            <person name="Hugenholtz P."/>
            <person name="Kyrpides N.C."/>
            <person name="Klenk H.-P."/>
            <person name="Chen F."/>
        </authorList>
    </citation>
    <scope>NUCLEOTIDE SEQUENCE [LARGE SCALE GENOMIC DNA]</scope>
    <source>
        <strain evidence="9">ATCC 33905 / DSM 74 / LMG 10896 / Claus 1</strain>
    </source>
</reference>
<evidence type="ECO:0000313" key="8">
    <source>
        <dbReference type="EMBL" id="ADB39991.1"/>
    </source>
</evidence>
<dbReference type="PANTHER" id="PTHR43133">
    <property type="entry name" value="RNA POLYMERASE ECF-TYPE SIGMA FACTO"/>
    <property type="match status" value="1"/>
</dbReference>
<dbReference type="eggNOG" id="COG1595">
    <property type="taxonomic scope" value="Bacteria"/>
</dbReference>
<dbReference type="KEGG" id="sli:Slin_4001"/>
<dbReference type="GO" id="GO:0006352">
    <property type="term" value="P:DNA-templated transcription initiation"/>
    <property type="evidence" value="ECO:0007669"/>
    <property type="project" value="InterPro"/>
</dbReference>
<dbReference type="Gene3D" id="1.10.10.10">
    <property type="entry name" value="Winged helix-like DNA-binding domain superfamily/Winged helix DNA-binding domain"/>
    <property type="match status" value="1"/>
</dbReference>
<evidence type="ECO:0000256" key="4">
    <source>
        <dbReference type="ARBA" id="ARBA00023125"/>
    </source>
</evidence>
<dbReference type="InterPro" id="IPR013324">
    <property type="entry name" value="RNA_pol_sigma_r3/r4-like"/>
</dbReference>
<dbReference type="AlphaFoldDB" id="D2QIR5"/>
<dbReference type="HOGENOM" id="CLU_112472_0_0_10"/>
<dbReference type="Pfam" id="PF04545">
    <property type="entry name" value="Sigma70_r4"/>
    <property type="match status" value="1"/>
</dbReference>
<dbReference type="InterPro" id="IPR007627">
    <property type="entry name" value="RNA_pol_sigma70_r2"/>
</dbReference>
<name>D2QIR5_SPILD</name>
<dbReference type="EMBL" id="CP001769">
    <property type="protein sequence ID" value="ADB39991.1"/>
    <property type="molecule type" value="Genomic_DNA"/>
</dbReference>
<feature type="domain" description="RNA polymerase sigma-70 region 4" evidence="7">
    <location>
        <begin position="176"/>
        <end position="207"/>
    </location>
</feature>
<dbReference type="STRING" id="504472.Slin_4001"/>
<evidence type="ECO:0000256" key="2">
    <source>
        <dbReference type="ARBA" id="ARBA00023015"/>
    </source>
</evidence>
<evidence type="ECO:0000256" key="1">
    <source>
        <dbReference type="ARBA" id="ARBA00010641"/>
    </source>
</evidence>
<keyword evidence="5" id="KW-0804">Transcription</keyword>
<evidence type="ECO:0000259" key="7">
    <source>
        <dbReference type="Pfam" id="PF04545"/>
    </source>
</evidence>
<keyword evidence="3" id="KW-0731">Sigma factor</keyword>
<dbReference type="InterPro" id="IPR013325">
    <property type="entry name" value="RNA_pol_sigma_r2"/>
</dbReference>
<dbReference type="InterPro" id="IPR014284">
    <property type="entry name" value="RNA_pol_sigma-70_dom"/>
</dbReference>
<sequence>MLLLISLLTARVFTNDWLIVNYCIIRKQYLLSPPMAREIPLLKEPNVPELPNGRNSLDFATLYDRYAPALLGVITRIVSDNELAIELLATTFINVRSEISTYRPEKQPIFSWLLVVARRIALDALREQAQSSTRVVQLTSTGKVVALPTNWPKAPVRSAADETNPKLTELLNSVLFKNCTPEEAARTLGLPVETARQQLRQALKQLRSARQAQ</sequence>
<keyword evidence="9" id="KW-1185">Reference proteome</keyword>
<dbReference type="SUPFAM" id="SSF88946">
    <property type="entry name" value="Sigma2 domain of RNA polymerase sigma factors"/>
    <property type="match status" value="1"/>
</dbReference>
<evidence type="ECO:0000313" key="9">
    <source>
        <dbReference type="Proteomes" id="UP000002028"/>
    </source>
</evidence>
<comment type="similarity">
    <text evidence="1">Belongs to the sigma-70 factor family. ECF subfamily.</text>
</comment>
<proteinExistence type="inferred from homology"/>